<dbReference type="RefSeq" id="WP_139495219.1">
    <property type="nucleotide sequence ID" value="NZ_CAWORL010000018.1"/>
</dbReference>
<dbReference type="EMBL" id="PDXJ01000025">
    <property type="protein sequence ID" value="TND52019.1"/>
    <property type="molecule type" value="Genomic_DNA"/>
</dbReference>
<reference evidence="2" key="1">
    <citation type="submission" date="2017-10" db="EMBL/GenBank/DDBJ databases">
        <authorList>
            <person name="Colston S.M."/>
            <person name="Graf J."/>
        </authorList>
    </citation>
    <scope>NUCLEOTIDE SEQUENCE</scope>
    <source>
        <strain evidence="2">BAQ071013-135</strain>
    </source>
</reference>
<evidence type="ECO:0000313" key="3">
    <source>
        <dbReference type="Proteomes" id="UP000796104"/>
    </source>
</evidence>
<accession>A0AAX2UP04</accession>
<dbReference type="AlphaFoldDB" id="A0AAX2UP04"/>
<evidence type="ECO:0000256" key="1">
    <source>
        <dbReference type="SAM" id="Coils"/>
    </source>
</evidence>
<dbReference type="SUPFAM" id="SSF47380">
    <property type="entry name" value="ROP protein"/>
    <property type="match status" value="1"/>
</dbReference>
<dbReference type="Proteomes" id="UP000796104">
    <property type="component" value="Unassembled WGS sequence"/>
</dbReference>
<dbReference type="PRINTS" id="PR00835">
    <property type="entry name" value="ROPREGULATRY"/>
</dbReference>
<reference evidence="2" key="2">
    <citation type="journal article" date="2019" name="PLoS ONE">
        <title>Identification and characterization of putative Aeromonas spp. T3SS effectors.</title>
        <authorList>
            <person name="Rangel L.T."/>
            <person name="Marden J."/>
            <person name="Colston S."/>
            <person name="Setubal J.C."/>
            <person name="Graf J."/>
            <person name="Gogarten J.P."/>
        </authorList>
    </citation>
    <scope>NUCLEOTIDE SEQUENCE</scope>
    <source>
        <strain evidence="2">BAQ071013-135</strain>
    </source>
</reference>
<gene>
    <name evidence="2" type="ORF">CF123_18040</name>
</gene>
<protein>
    <submittedName>
        <fullName evidence="2">Rop family plasmid primer RNA-binding protein</fullName>
    </submittedName>
</protein>
<evidence type="ECO:0000313" key="2">
    <source>
        <dbReference type="EMBL" id="TND52019.1"/>
    </source>
</evidence>
<dbReference type="Gene3D" id="1.10.287.230">
    <property type="match status" value="1"/>
</dbReference>
<dbReference type="InterPro" id="IPR035962">
    <property type="entry name" value="Rop-like_sf"/>
</dbReference>
<organism evidence="2 3">
    <name type="scientific">Aeromonas veronii</name>
    <dbReference type="NCBI Taxonomy" id="654"/>
    <lineage>
        <taxon>Bacteria</taxon>
        <taxon>Pseudomonadati</taxon>
        <taxon>Pseudomonadota</taxon>
        <taxon>Gammaproteobacteria</taxon>
        <taxon>Aeromonadales</taxon>
        <taxon>Aeromonadaceae</taxon>
        <taxon>Aeromonas</taxon>
    </lineage>
</organism>
<feature type="coiled-coil region" evidence="1">
    <location>
        <begin position="36"/>
        <end position="67"/>
    </location>
</feature>
<dbReference type="Pfam" id="PF01815">
    <property type="entry name" value="Rop"/>
    <property type="match status" value="1"/>
</dbReference>
<dbReference type="InterPro" id="IPR000769">
    <property type="entry name" value="Regulatory_Rop"/>
</dbReference>
<sequence>MAKKTPEQAIINQSRFLKAELIRLLEKVDAMNNPALDEVADKVQAMHEQADELLADLQAILGNQEEAA</sequence>
<name>A0AAX2UP04_AERVE</name>
<proteinExistence type="predicted"/>
<comment type="caution">
    <text evidence="2">The sequence shown here is derived from an EMBL/GenBank/DDBJ whole genome shotgun (WGS) entry which is preliminary data.</text>
</comment>
<keyword evidence="1" id="KW-0175">Coiled coil</keyword>